<evidence type="ECO:0000313" key="2">
    <source>
        <dbReference type="Proteomes" id="UP000314982"/>
    </source>
</evidence>
<dbReference type="PANTHER" id="PTHR34153">
    <property type="entry name" value="SI:CH211-262H13.3-RELATED-RELATED"/>
    <property type="match status" value="1"/>
</dbReference>
<reference evidence="1" key="3">
    <citation type="submission" date="2025-09" db="UniProtKB">
        <authorList>
            <consortium name="Ensembl"/>
        </authorList>
    </citation>
    <scope>IDENTIFICATION</scope>
</reference>
<dbReference type="STRING" id="62062.ENSHHUP00000078503"/>
<dbReference type="PANTHER" id="PTHR34153:SF2">
    <property type="entry name" value="SI:CH211-262H13.3-RELATED"/>
    <property type="match status" value="1"/>
</dbReference>
<reference evidence="1" key="2">
    <citation type="submission" date="2025-08" db="UniProtKB">
        <authorList>
            <consortium name="Ensembl"/>
        </authorList>
    </citation>
    <scope>IDENTIFICATION</scope>
</reference>
<name>A0A4W5QXM2_9TELE</name>
<accession>A0A4W5QXM2</accession>
<dbReference type="AlphaFoldDB" id="A0A4W5QXM2"/>
<organism evidence="1 2">
    <name type="scientific">Hucho hucho</name>
    <name type="common">huchen</name>
    <dbReference type="NCBI Taxonomy" id="62062"/>
    <lineage>
        <taxon>Eukaryota</taxon>
        <taxon>Metazoa</taxon>
        <taxon>Chordata</taxon>
        <taxon>Craniata</taxon>
        <taxon>Vertebrata</taxon>
        <taxon>Euteleostomi</taxon>
        <taxon>Actinopterygii</taxon>
        <taxon>Neopterygii</taxon>
        <taxon>Teleostei</taxon>
        <taxon>Protacanthopterygii</taxon>
        <taxon>Salmoniformes</taxon>
        <taxon>Salmonidae</taxon>
        <taxon>Salmoninae</taxon>
        <taxon>Hucho</taxon>
    </lineage>
</organism>
<sequence>MRSQWKSFHSRASQTPLRVCHLHQLSYQWTEERHLGILIGQQGLSQTFNNSSSQCVILSVTSILCEIITSIEMIKQHKKLILLQQQKLQANRSTLDEVPDLTDLRLPMSSLEDLRRVEGQLSDQDLKKNLTIYLGLSGGMTTKENVWRILSKLLTNGLAMKMNWIRANGKPAFEPLALKSFVIGKFAFKATAWGREASSGELNKTGQHVNFIVSWEVHYYITV</sequence>
<evidence type="ECO:0000313" key="1">
    <source>
        <dbReference type="Ensembl" id="ENSHHUP00000078503.1"/>
    </source>
</evidence>
<reference evidence="2" key="1">
    <citation type="submission" date="2018-06" db="EMBL/GenBank/DDBJ databases">
        <title>Genome assembly of Danube salmon.</title>
        <authorList>
            <person name="Macqueen D.J."/>
            <person name="Gundappa M.K."/>
        </authorList>
    </citation>
    <scope>NUCLEOTIDE SEQUENCE [LARGE SCALE GENOMIC DNA]</scope>
</reference>
<keyword evidence="2" id="KW-1185">Reference proteome</keyword>
<protein>
    <submittedName>
        <fullName evidence="1">Uncharacterized protein</fullName>
    </submittedName>
</protein>
<dbReference type="Ensembl" id="ENSHHUT00000081036.1">
    <property type="protein sequence ID" value="ENSHHUP00000078503.1"/>
    <property type="gene ID" value="ENSHHUG00000045807.1"/>
</dbReference>
<dbReference type="GeneTree" id="ENSGT01120000272860"/>
<proteinExistence type="predicted"/>
<dbReference type="Proteomes" id="UP000314982">
    <property type="component" value="Unassembled WGS sequence"/>
</dbReference>